<evidence type="ECO:0000256" key="6">
    <source>
        <dbReference type="ARBA" id="ARBA00023136"/>
    </source>
</evidence>
<comment type="subcellular location">
    <subcellularLocation>
        <location evidence="1 7">Cell membrane</location>
        <topology evidence="1 7">Multi-pass membrane protein</topology>
    </subcellularLocation>
</comment>
<evidence type="ECO:0000256" key="4">
    <source>
        <dbReference type="ARBA" id="ARBA00022692"/>
    </source>
</evidence>
<feature type="domain" description="ABC transmembrane type-1" evidence="8">
    <location>
        <begin position="92"/>
        <end position="281"/>
    </location>
</feature>
<evidence type="ECO:0000256" key="7">
    <source>
        <dbReference type="RuleBase" id="RU363032"/>
    </source>
</evidence>
<sequence>MSVDATGAPAVTGPAPAARGRAMRRLLRDPAGVTGLVLVAGFTAAALLAPLLAPHDPAAVDFDRVLGRPAPTAPLGTDELGRDQLSRVLYGLRSSLTVAALAVLLAVVVAVPLGLLAGYYRRWVDPVVSRLTDVLLAFPFLVLAVGLAAILGPSLLNAAIAVGVAQIPNVIRVMRAETLRLSAENFVEGAIASGAGDTAVLARHVLPNAVNALLIQVTVGIPAAVIGEAMLSFLGLGVQPPTPSLGVMLSSAQPFFAQAPWLVVFPGLVIVAVTLAFNLLGDALRDALDPKGVRR</sequence>
<evidence type="ECO:0000313" key="10">
    <source>
        <dbReference type="Proteomes" id="UP001596540"/>
    </source>
</evidence>
<feature type="transmembrane region" description="Helical" evidence="7">
    <location>
        <begin position="31"/>
        <end position="53"/>
    </location>
</feature>
<dbReference type="CDD" id="cd06261">
    <property type="entry name" value="TM_PBP2"/>
    <property type="match status" value="1"/>
</dbReference>
<keyword evidence="6 7" id="KW-0472">Membrane</keyword>
<keyword evidence="5 7" id="KW-1133">Transmembrane helix</keyword>
<evidence type="ECO:0000259" key="8">
    <source>
        <dbReference type="PROSITE" id="PS50928"/>
    </source>
</evidence>
<keyword evidence="10" id="KW-1185">Reference proteome</keyword>
<feature type="transmembrane region" description="Helical" evidence="7">
    <location>
        <begin position="156"/>
        <end position="174"/>
    </location>
</feature>
<dbReference type="EMBL" id="JBHTBH010000006">
    <property type="protein sequence ID" value="MFC7329030.1"/>
    <property type="molecule type" value="Genomic_DNA"/>
</dbReference>
<proteinExistence type="inferred from homology"/>
<dbReference type="InterPro" id="IPR050366">
    <property type="entry name" value="BP-dependent_transpt_permease"/>
</dbReference>
<protein>
    <submittedName>
        <fullName evidence="9">ABC transporter permease</fullName>
    </submittedName>
</protein>
<dbReference type="RefSeq" id="WP_379871675.1">
    <property type="nucleotide sequence ID" value="NZ_JBHTBH010000006.1"/>
</dbReference>
<feature type="transmembrane region" description="Helical" evidence="7">
    <location>
        <begin position="213"/>
        <end position="238"/>
    </location>
</feature>
<dbReference type="Pfam" id="PF00528">
    <property type="entry name" value="BPD_transp_1"/>
    <property type="match status" value="1"/>
</dbReference>
<name>A0ABW2KHY3_9ACTN</name>
<evidence type="ECO:0000256" key="3">
    <source>
        <dbReference type="ARBA" id="ARBA00022475"/>
    </source>
</evidence>
<reference evidence="10" key="1">
    <citation type="journal article" date="2019" name="Int. J. Syst. Evol. Microbiol.">
        <title>The Global Catalogue of Microorganisms (GCM) 10K type strain sequencing project: providing services to taxonomists for standard genome sequencing and annotation.</title>
        <authorList>
            <consortium name="The Broad Institute Genomics Platform"/>
            <consortium name="The Broad Institute Genome Sequencing Center for Infectious Disease"/>
            <person name="Wu L."/>
            <person name="Ma J."/>
        </authorList>
    </citation>
    <scope>NUCLEOTIDE SEQUENCE [LARGE SCALE GENOMIC DNA]</scope>
    <source>
        <strain evidence="10">CGMCC 4.7382</strain>
    </source>
</reference>
<evidence type="ECO:0000256" key="5">
    <source>
        <dbReference type="ARBA" id="ARBA00022989"/>
    </source>
</evidence>
<evidence type="ECO:0000256" key="1">
    <source>
        <dbReference type="ARBA" id="ARBA00004651"/>
    </source>
</evidence>
<feature type="transmembrane region" description="Helical" evidence="7">
    <location>
        <begin position="131"/>
        <end position="150"/>
    </location>
</feature>
<dbReference type="SUPFAM" id="SSF161098">
    <property type="entry name" value="MetI-like"/>
    <property type="match status" value="1"/>
</dbReference>
<keyword evidence="4 7" id="KW-0812">Transmembrane</keyword>
<dbReference type="Pfam" id="PF12911">
    <property type="entry name" value="OppC_N"/>
    <property type="match status" value="1"/>
</dbReference>
<keyword evidence="2 7" id="KW-0813">Transport</keyword>
<dbReference type="InterPro" id="IPR025966">
    <property type="entry name" value="OppC_N"/>
</dbReference>
<feature type="transmembrane region" description="Helical" evidence="7">
    <location>
        <begin position="258"/>
        <end position="281"/>
    </location>
</feature>
<dbReference type="InterPro" id="IPR000515">
    <property type="entry name" value="MetI-like"/>
</dbReference>
<dbReference type="PROSITE" id="PS50928">
    <property type="entry name" value="ABC_TM1"/>
    <property type="match status" value="1"/>
</dbReference>
<evidence type="ECO:0000313" key="9">
    <source>
        <dbReference type="EMBL" id="MFC7329030.1"/>
    </source>
</evidence>
<organism evidence="9 10">
    <name type="scientific">Marinactinospora rubrisoli</name>
    <dbReference type="NCBI Taxonomy" id="2715399"/>
    <lineage>
        <taxon>Bacteria</taxon>
        <taxon>Bacillati</taxon>
        <taxon>Actinomycetota</taxon>
        <taxon>Actinomycetes</taxon>
        <taxon>Streptosporangiales</taxon>
        <taxon>Nocardiopsidaceae</taxon>
        <taxon>Marinactinospora</taxon>
    </lineage>
</organism>
<dbReference type="PANTHER" id="PTHR43386">
    <property type="entry name" value="OLIGOPEPTIDE TRANSPORT SYSTEM PERMEASE PROTEIN APPC"/>
    <property type="match status" value="1"/>
</dbReference>
<dbReference type="Proteomes" id="UP001596540">
    <property type="component" value="Unassembled WGS sequence"/>
</dbReference>
<dbReference type="PANTHER" id="PTHR43386:SF25">
    <property type="entry name" value="PEPTIDE ABC TRANSPORTER PERMEASE PROTEIN"/>
    <property type="match status" value="1"/>
</dbReference>
<keyword evidence="3" id="KW-1003">Cell membrane</keyword>
<evidence type="ECO:0000256" key="2">
    <source>
        <dbReference type="ARBA" id="ARBA00022448"/>
    </source>
</evidence>
<feature type="transmembrane region" description="Helical" evidence="7">
    <location>
        <begin position="96"/>
        <end position="119"/>
    </location>
</feature>
<comment type="caution">
    <text evidence="9">The sequence shown here is derived from an EMBL/GenBank/DDBJ whole genome shotgun (WGS) entry which is preliminary data.</text>
</comment>
<comment type="similarity">
    <text evidence="7">Belongs to the binding-protein-dependent transport system permease family.</text>
</comment>
<gene>
    <name evidence="9" type="ORF">ACFQRF_14900</name>
</gene>
<accession>A0ABW2KHY3</accession>
<dbReference type="Gene3D" id="1.10.3720.10">
    <property type="entry name" value="MetI-like"/>
    <property type="match status" value="1"/>
</dbReference>
<dbReference type="InterPro" id="IPR035906">
    <property type="entry name" value="MetI-like_sf"/>
</dbReference>